<keyword evidence="5" id="KW-1185">Reference proteome</keyword>
<accession>A0A9N9BHB9</accession>
<evidence type="ECO:0000256" key="3">
    <source>
        <dbReference type="SAM" id="Phobius"/>
    </source>
</evidence>
<evidence type="ECO:0000313" key="5">
    <source>
        <dbReference type="Proteomes" id="UP000789759"/>
    </source>
</evidence>
<dbReference type="Gene3D" id="2.120.10.80">
    <property type="entry name" value="Kelch-type beta propeller"/>
    <property type="match status" value="1"/>
</dbReference>
<keyword evidence="3" id="KW-0812">Transmembrane</keyword>
<dbReference type="AlphaFoldDB" id="A0A9N9BHB9"/>
<dbReference type="Proteomes" id="UP000789759">
    <property type="component" value="Unassembled WGS sequence"/>
</dbReference>
<evidence type="ECO:0000313" key="4">
    <source>
        <dbReference type="EMBL" id="CAG8568713.1"/>
    </source>
</evidence>
<dbReference type="InterPro" id="IPR015915">
    <property type="entry name" value="Kelch-typ_b-propeller"/>
</dbReference>
<evidence type="ECO:0000256" key="1">
    <source>
        <dbReference type="ARBA" id="ARBA00022441"/>
    </source>
</evidence>
<feature type="transmembrane region" description="Helical" evidence="3">
    <location>
        <begin position="6"/>
        <end position="25"/>
    </location>
</feature>
<feature type="non-terminal residue" evidence="4">
    <location>
        <position position="1"/>
    </location>
</feature>
<evidence type="ECO:0000256" key="2">
    <source>
        <dbReference type="ARBA" id="ARBA00022737"/>
    </source>
</evidence>
<protein>
    <submittedName>
        <fullName evidence="4">15993_t:CDS:1</fullName>
    </submittedName>
</protein>
<keyword evidence="1" id="KW-0880">Kelch repeat</keyword>
<dbReference type="PANTHER" id="PTHR46093">
    <property type="entry name" value="ACYL-COA-BINDING DOMAIN-CONTAINING PROTEIN 5"/>
    <property type="match status" value="1"/>
</dbReference>
<proteinExistence type="predicted"/>
<comment type="caution">
    <text evidence="4">The sequence shown here is derived from an EMBL/GenBank/DDBJ whole genome shotgun (WGS) entry which is preliminary data.</text>
</comment>
<keyword evidence="3" id="KW-0472">Membrane</keyword>
<dbReference type="SUPFAM" id="SSF117281">
    <property type="entry name" value="Kelch motif"/>
    <property type="match status" value="1"/>
</dbReference>
<dbReference type="EMBL" id="CAJVQA010003181">
    <property type="protein sequence ID" value="CAG8568713.1"/>
    <property type="molecule type" value="Genomic_DNA"/>
</dbReference>
<dbReference type="OrthoDB" id="432528at2759"/>
<name>A0A9N9BHB9_9GLOM</name>
<gene>
    <name evidence="4" type="ORF">CPELLU_LOCUS5549</name>
</gene>
<keyword evidence="3" id="KW-1133">Transmembrane helix</keyword>
<keyword evidence="2" id="KW-0677">Repeat</keyword>
<dbReference type="PANTHER" id="PTHR46093:SF18">
    <property type="entry name" value="FIBRONECTIN TYPE-III DOMAIN-CONTAINING PROTEIN"/>
    <property type="match status" value="1"/>
</dbReference>
<sequence length="356" mass="39094">MKLFYYLYVILLNFQPLYILVKAYIPIPRHLHSATLVGNKLYILGGDIGSTDPSAFLPSNDFFYLDVSVAFNTTNIPWTNLTGVVVIPKHSRAAVSTRDKIIFLFGGGFENSSYGIPLVYTFNTIKSMWNTAAIQGIQPPRRESIHSVIDATGKMYIFGGDYSPNTGNLSLSFDNRMDILDTVGLTWSRGSQLQAPSPRDAYSATLLPNDMIVYLGGPGNNAQNLREIYLYDTKSDTWATMITIGTIPDARAHHTTVLGLNNDRLIVYGGYYTSSPLVHDLSVLDIRFINSQGYANPDMFILDISDDFEYKWVTSFDPNSVSSPSPGHNDPSNSLNGVNSISTGTIVGAIIGTSLG</sequence>
<dbReference type="Pfam" id="PF24681">
    <property type="entry name" value="Kelch_KLHDC2_KLHL20_DRC7"/>
    <property type="match status" value="1"/>
</dbReference>
<reference evidence="4" key="1">
    <citation type="submission" date="2021-06" db="EMBL/GenBank/DDBJ databases">
        <authorList>
            <person name="Kallberg Y."/>
            <person name="Tangrot J."/>
            <person name="Rosling A."/>
        </authorList>
    </citation>
    <scope>NUCLEOTIDE SEQUENCE</scope>
    <source>
        <strain evidence="4">FL966</strain>
    </source>
</reference>
<organism evidence="4 5">
    <name type="scientific">Cetraspora pellucida</name>
    <dbReference type="NCBI Taxonomy" id="1433469"/>
    <lineage>
        <taxon>Eukaryota</taxon>
        <taxon>Fungi</taxon>
        <taxon>Fungi incertae sedis</taxon>
        <taxon>Mucoromycota</taxon>
        <taxon>Glomeromycotina</taxon>
        <taxon>Glomeromycetes</taxon>
        <taxon>Diversisporales</taxon>
        <taxon>Gigasporaceae</taxon>
        <taxon>Cetraspora</taxon>
    </lineage>
</organism>